<accession>A0A2H3GPM5</accession>
<dbReference type="Proteomes" id="UP000746612">
    <property type="component" value="Unassembled WGS sequence"/>
</dbReference>
<protein>
    <submittedName>
        <fullName evidence="2">Uncharacterized protein</fullName>
    </submittedName>
</protein>
<gene>
    <name evidence="3" type="ORF">FUG_LOCUS211600</name>
    <name evidence="2" type="ORF">MDCFG202_LOCUS51053</name>
</gene>
<proteinExistence type="predicted"/>
<dbReference type="EMBL" id="CAJPIJ010000076">
    <property type="protein sequence ID" value="CAG1968328.1"/>
    <property type="molecule type" value="Genomic_DNA"/>
</dbReference>
<feature type="region of interest" description="Disordered" evidence="1">
    <location>
        <begin position="37"/>
        <end position="78"/>
    </location>
</feature>
<organism evidence="2 4">
    <name type="scientific">Gibberella zeae</name>
    <name type="common">Wheat head blight fungus</name>
    <name type="synonym">Fusarium graminearum</name>
    <dbReference type="NCBI Taxonomy" id="5518"/>
    <lineage>
        <taxon>Eukaryota</taxon>
        <taxon>Fungi</taxon>
        <taxon>Dikarya</taxon>
        <taxon>Ascomycota</taxon>
        <taxon>Pezizomycotina</taxon>
        <taxon>Sordariomycetes</taxon>
        <taxon>Hypocreomycetidae</taxon>
        <taxon>Hypocreales</taxon>
        <taxon>Nectriaceae</taxon>
        <taxon>Fusarium</taxon>
    </lineage>
</organism>
<sequence>MKPSVILSTSVFAGTTVARLYKRDELVARADSSSSLSTASVVANPTDTGTDGGEETLSTDTGAPATVSTTASSASMSPTIPSTYDCLSDCNSNYDKCRTTPGANMSTCAAQYAGCLGYNPFQGGSLVTPTACSAPASDTPKPTQSGTSDCVTGCNDDYNKCRTAPGANMSTCAAQYAGCLGYNPFEGGSLVTPTACSVTASETSKPTQSGTSDCLNDCNNKYDKCRTAPGANMATCASEYAGCLGYNPFEGGSLVAPTACSDKAEPTQSGTDECVKECNSDYDKCRTAPDANMSTCAAQYSQCLGYNPFDGSGSLATPTACSSGAGTTATDTGVVQSSMASQSPSPLPDTTMQMTGTYENPVATCTSDMCAEPTMTESPVVVDGAESLRPWMPLVALVALAVL</sequence>
<reference evidence="3" key="1">
    <citation type="submission" date="2019-04" db="EMBL/GenBank/DDBJ databases">
        <authorList>
            <person name="Melise S."/>
            <person name="Noan J."/>
            <person name="Okalmin O."/>
        </authorList>
    </citation>
    <scope>NUCLEOTIDE SEQUENCE</scope>
    <source>
        <strain evidence="3">FN9</strain>
    </source>
</reference>
<reference evidence="2" key="2">
    <citation type="submission" date="2021-03" db="EMBL/GenBank/DDBJ databases">
        <authorList>
            <person name="Alouane T."/>
            <person name="Langin T."/>
            <person name="Bonhomme L."/>
        </authorList>
    </citation>
    <scope>NUCLEOTIDE SEQUENCE</scope>
    <source>
        <strain evidence="2">MDC_Fg202</strain>
    </source>
</reference>
<evidence type="ECO:0000313" key="4">
    <source>
        <dbReference type="Proteomes" id="UP000746612"/>
    </source>
</evidence>
<dbReference type="PANTHER" id="PTHR39602">
    <property type="entry name" value="ACW-9"/>
    <property type="match status" value="1"/>
</dbReference>
<dbReference type="EMBL" id="CAAKMV010000124">
    <property type="protein sequence ID" value="VIO56455.1"/>
    <property type="molecule type" value="Genomic_DNA"/>
</dbReference>
<evidence type="ECO:0000313" key="3">
    <source>
        <dbReference type="EMBL" id="VIO56455.1"/>
    </source>
</evidence>
<evidence type="ECO:0000256" key="1">
    <source>
        <dbReference type="SAM" id="MobiDB-lite"/>
    </source>
</evidence>
<name>A0A2H3GPM5_GIBZA</name>
<dbReference type="AlphaFoldDB" id="A0A2H3GPM5"/>
<dbReference type="PANTHER" id="PTHR39602:SF2">
    <property type="entry name" value="ACW-9"/>
    <property type="match status" value="1"/>
</dbReference>
<evidence type="ECO:0000313" key="2">
    <source>
        <dbReference type="EMBL" id="CAG1968328.1"/>
    </source>
</evidence>